<dbReference type="InterPro" id="IPR006091">
    <property type="entry name" value="Acyl-CoA_Oxase/DH_mid-dom"/>
</dbReference>
<organism evidence="17 18">
    <name type="scientific">Solicola gregarius</name>
    <dbReference type="NCBI Taxonomy" id="2908642"/>
    <lineage>
        <taxon>Bacteria</taxon>
        <taxon>Bacillati</taxon>
        <taxon>Actinomycetota</taxon>
        <taxon>Actinomycetes</taxon>
        <taxon>Propionibacteriales</taxon>
        <taxon>Nocardioidaceae</taxon>
        <taxon>Solicola</taxon>
    </lineage>
</organism>
<evidence type="ECO:0000256" key="10">
    <source>
        <dbReference type="ARBA" id="ARBA00034345"/>
    </source>
</evidence>
<feature type="domain" description="Acyl-CoA dehydrogenase/oxidase N-terminal" evidence="15">
    <location>
        <begin position="21"/>
        <end position="122"/>
    </location>
</feature>
<dbReference type="PANTHER" id="PTHR43884">
    <property type="entry name" value="ACYL-COA DEHYDROGENASE"/>
    <property type="match status" value="1"/>
</dbReference>
<dbReference type="GO" id="GO:0004497">
    <property type="term" value="F:monooxygenase activity"/>
    <property type="evidence" value="ECO:0007669"/>
    <property type="project" value="UniProtKB-KW"/>
</dbReference>
<dbReference type="SUPFAM" id="SSF56645">
    <property type="entry name" value="Acyl-CoA dehydrogenase NM domain-like"/>
    <property type="match status" value="1"/>
</dbReference>
<evidence type="ECO:0000313" key="18">
    <source>
        <dbReference type="Proteomes" id="UP001164390"/>
    </source>
</evidence>
<evidence type="ECO:0000256" key="1">
    <source>
        <dbReference type="ARBA" id="ARBA00004496"/>
    </source>
</evidence>
<dbReference type="InterPro" id="IPR037069">
    <property type="entry name" value="AcylCoA_DH/ox_N_sf"/>
</dbReference>
<keyword evidence="6" id="KW-0503">Monooxygenase</keyword>
<dbReference type="GO" id="GO:0050660">
    <property type="term" value="F:flavin adenine dinucleotide binding"/>
    <property type="evidence" value="ECO:0007669"/>
    <property type="project" value="InterPro"/>
</dbReference>
<keyword evidence="2" id="KW-0285">Flavoprotein</keyword>
<evidence type="ECO:0000259" key="14">
    <source>
        <dbReference type="Pfam" id="PF02770"/>
    </source>
</evidence>
<reference evidence="17" key="1">
    <citation type="submission" date="2022-01" db="EMBL/GenBank/DDBJ databases">
        <title>Nocardioidaceae gen. sp. A5X3R13.</title>
        <authorList>
            <person name="Lopez Marin M.A."/>
            <person name="Uhlik O."/>
        </authorList>
    </citation>
    <scope>NUCLEOTIDE SEQUENCE</scope>
    <source>
        <strain evidence="17">A5X3R13</strain>
    </source>
</reference>
<evidence type="ECO:0000256" key="4">
    <source>
        <dbReference type="ARBA" id="ARBA00022741"/>
    </source>
</evidence>
<evidence type="ECO:0000256" key="13">
    <source>
        <dbReference type="ARBA" id="ARBA00049456"/>
    </source>
</evidence>
<evidence type="ECO:0000256" key="7">
    <source>
        <dbReference type="ARBA" id="ARBA00034307"/>
    </source>
</evidence>
<dbReference type="Proteomes" id="UP001164390">
    <property type="component" value="Chromosome"/>
</dbReference>
<gene>
    <name evidence="17" type="ORF">L0C25_10840</name>
</gene>
<dbReference type="NCBIfam" id="TIGR04022">
    <property type="entry name" value="sulfur_SfnB"/>
    <property type="match status" value="1"/>
</dbReference>
<keyword evidence="5 17" id="KW-0560">Oxidoreductase</keyword>
<sequence length="409" mass="43827">MTAQILTRAVTIIGSDDDAVASARTLAAEFAVDAAERDLNRILPAAEIDALSAAGLFAITVPREYGGADVRASTVSEVFRLLATADPNIAQIPHSHFVYVNLLRLTATSRQREQLFGEILSGGRLANAQSERASKTVRDINTTLKPIGSGGFVLQGTKYYCTGSLFADRIPVLARLDDPNHVAGLEEGEYVAYVPATTPGVTVEDDWDALGQRLTASGTVRLNDVQIAAEWVVPRNPAFDQPHSYGAFAQLLHAAIDVGIARGALDEAATFVNTKSRPWYEAEVEHAASDPLVIQRFGELSVEVAAAESVLRTAGERLDRALAMPHEQSATEASIAVATAKILGEKASIAASSALFEVSGTRSAAAELNLSRHWRNARTHTLHDPIRWKYQHIGRHALSGTAPPRSAVI</sequence>
<dbReference type="SUPFAM" id="SSF47203">
    <property type="entry name" value="Acyl-CoA dehydrogenase C-terminal domain-like"/>
    <property type="match status" value="1"/>
</dbReference>
<evidence type="ECO:0000313" key="17">
    <source>
        <dbReference type="EMBL" id="UYM07537.1"/>
    </source>
</evidence>
<dbReference type="Gene3D" id="1.10.540.10">
    <property type="entry name" value="Acyl-CoA dehydrogenase/oxidase, N-terminal domain"/>
    <property type="match status" value="1"/>
</dbReference>
<dbReference type="InterPro" id="IPR023922">
    <property type="entry name" value="S04_starv_induced_SfnB"/>
</dbReference>
<dbReference type="RefSeq" id="WP_271636513.1">
    <property type="nucleotide sequence ID" value="NZ_CP094970.1"/>
</dbReference>
<dbReference type="Pfam" id="PF02770">
    <property type="entry name" value="Acyl-CoA_dh_M"/>
    <property type="match status" value="1"/>
</dbReference>
<dbReference type="Pfam" id="PF02771">
    <property type="entry name" value="Acyl-CoA_dh_N"/>
    <property type="match status" value="1"/>
</dbReference>
<evidence type="ECO:0000256" key="5">
    <source>
        <dbReference type="ARBA" id="ARBA00023002"/>
    </source>
</evidence>
<dbReference type="KEGG" id="sgrg:L0C25_10840"/>
<comment type="pathway">
    <text evidence="7">Sulfur metabolism; dibenzothiophene degradation.</text>
</comment>
<dbReference type="AlphaFoldDB" id="A0AA46TLK4"/>
<comment type="catalytic activity">
    <reaction evidence="11">
        <text>dibenzothiophene + FMNH2 + O2 = dibenzothiophene 5-oxide + FMN + H2O + H(+)</text>
        <dbReference type="Rhea" id="RHEA:49076"/>
        <dbReference type="ChEBI" id="CHEBI:15377"/>
        <dbReference type="ChEBI" id="CHEBI:15378"/>
        <dbReference type="ChEBI" id="CHEBI:15379"/>
        <dbReference type="ChEBI" id="CHEBI:23681"/>
        <dbReference type="ChEBI" id="CHEBI:23683"/>
        <dbReference type="ChEBI" id="CHEBI:57618"/>
        <dbReference type="ChEBI" id="CHEBI:58210"/>
    </reaction>
</comment>
<evidence type="ECO:0000256" key="9">
    <source>
        <dbReference type="ARBA" id="ARBA00034328"/>
    </source>
</evidence>
<evidence type="ECO:0000259" key="15">
    <source>
        <dbReference type="Pfam" id="PF02771"/>
    </source>
</evidence>
<name>A0AA46TLK4_9ACTN</name>
<evidence type="ECO:0000256" key="6">
    <source>
        <dbReference type="ARBA" id="ARBA00023033"/>
    </source>
</evidence>
<accession>A0AA46TLK4</accession>
<dbReference type="EC" id="1.14.14.21" evidence="9"/>
<dbReference type="Pfam" id="PF08028">
    <property type="entry name" value="Acyl-CoA_dh_2"/>
    <property type="match status" value="1"/>
</dbReference>
<keyword evidence="4" id="KW-0547">Nucleotide-binding</keyword>
<proteinExistence type="inferred from homology"/>
<dbReference type="PIRSF" id="PIRSF016578">
    <property type="entry name" value="HsaA"/>
    <property type="match status" value="1"/>
</dbReference>
<evidence type="ECO:0000256" key="2">
    <source>
        <dbReference type="ARBA" id="ARBA00022630"/>
    </source>
</evidence>
<protein>
    <recommendedName>
        <fullName evidence="10">Dibenzothiophene monooxygenase</fullName>
        <ecNumber evidence="9">1.14.14.21</ecNumber>
    </recommendedName>
</protein>
<keyword evidence="18" id="KW-1185">Reference proteome</keyword>
<dbReference type="PANTHER" id="PTHR43884:SF12">
    <property type="entry name" value="ISOVALERYL-COA DEHYDROGENASE, MITOCHONDRIAL-RELATED"/>
    <property type="match status" value="1"/>
</dbReference>
<dbReference type="Gene3D" id="1.20.140.10">
    <property type="entry name" value="Butyryl-CoA Dehydrogenase, subunit A, domain 3"/>
    <property type="match status" value="1"/>
</dbReference>
<evidence type="ECO:0000256" key="3">
    <source>
        <dbReference type="ARBA" id="ARBA00022643"/>
    </source>
</evidence>
<evidence type="ECO:0000259" key="16">
    <source>
        <dbReference type="Pfam" id="PF08028"/>
    </source>
</evidence>
<dbReference type="InterPro" id="IPR036250">
    <property type="entry name" value="AcylCo_DH-like_C"/>
</dbReference>
<comment type="catalytic activity">
    <reaction evidence="13">
        <text>dibenzothiophene + 2 FMNH2 + 2 O2 = dibenzothiophene 5,5-dioxide + 2 FMN + 2 H2O + 2 H(+)</text>
        <dbReference type="Rhea" id="RHEA:49072"/>
        <dbReference type="ChEBI" id="CHEBI:15377"/>
        <dbReference type="ChEBI" id="CHEBI:15378"/>
        <dbReference type="ChEBI" id="CHEBI:15379"/>
        <dbReference type="ChEBI" id="CHEBI:23681"/>
        <dbReference type="ChEBI" id="CHEBI:57618"/>
        <dbReference type="ChEBI" id="CHEBI:58210"/>
        <dbReference type="ChEBI" id="CHEBI:90356"/>
        <dbReference type="EC" id="1.14.14.21"/>
    </reaction>
</comment>
<keyword evidence="3" id="KW-0288">FMN</keyword>
<dbReference type="GO" id="GO:0008470">
    <property type="term" value="F:3-methylbutanoyl-CoA dehydrogenase activity"/>
    <property type="evidence" value="ECO:0007669"/>
    <property type="project" value="TreeGrafter"/>
</dbReference>
<evidence type="ECO:0000256" key="11">
    <source>
        <dbReference type="ARBA" id="ARBA00047859"/>
    </source>
</evidence>
<dbReference type="InterPro" id="IPR009100">
    <property type="entry name" value="AcylCoA_DH/oxidase_NM_dom_sf"/>
</dbReference>
<dbReference type="EMBL" id="CP094970">
    <property type="protein sequence ID" value="UYM07537.1"/>
    <property type="molecule type" value="Genomic_DNA"/>
</dbReference>
<evidence type="ECO:0000256" key="8">
    <source>
        <dbReference type="ARBA" id="ARBA00034317"/>
    </source>
</evidence>
<comment type="similarity">
    <text evidence="8">Belongs to the DszC flavin monooxygenase family.</text>
</comment>
<feature type="domain" description="Acyl-CoA dehydrogenase C-terminal" evidence="16">
    <location>
        <begin position="251"/>
        <end position="384"/>
    </location>
</feature>
<dbReference type="Gene3D" id="2.40.110.10">
    <property type="entry name" value="Butyryl-CoA Dehydrogenase, subunit A, domain 2"/>
    <property type="match status" value="1"/>
</dbReference>
<comment type="subcellular location">
    <subcellularLocation>
        <location evidence="1">Cytoplasm</location>
    </subcellularLocation>
</comment>
<dbReference type="GO" id="GO:0006552">
    <property type="term" value="P:L-leucine catabolic process"/>
    <property type="evidence" value="ECO:0007669"/>
    <property type="project" value="TreeGrafter"/>
</dbReference>
<dbReference type="GO" id="GO:0005737">
    <property type="term" value="C:cytoplasm"/>
    <property type="evidence" value="ECO:0007669"/>
    <property type="project" value="UniProtKB-SubCell"/>
</dbReference>
<evidence type="ECO:0000256" key="12">
    <source>
        <dbReference type="ARBA" id="ARBA00048445"/>
    </source>
</evidence>
<dbReference type="InterPro" id="IPR046373">
    <property type="entry name" value="Acyl-CoA_Oxase/DH_mid-dom_sf"/>
</dbReference>
<comment type="catalytic activity">
    <reaction evidence="12">
        <text>dibenzothiophene 5-oxide + FMNH2 + O2 = dibenzothiophene 5,5-dioxide + FMN + H2O + H(+)</text>
        <dbReference type="Rhea" id="RHEA:49080"/>
        <dbReference type="ChEBI" id="CHEBI:15377"/>
        <dbReference type="ChEBI" id="CHEBI:15378"/>
        <dbReference type="ChEBI" id="CHEBI:15379"/>
        <dbReference type="ChEBI" id="CHEBI:23683"/>
        <dbReference type="ChEBI" id="CHEBI:57618"/>
        <dbReference type="ChEBI" id="CHEBI:58210"/>
        <dbReference type="ChEBI" id="CHEBI:90356"/>
    </reaction>
</comment>
<dbReference type="InterPro" id="IPR013786">
    <property type="entry name" value="AcylCoA_DH/ox_N"/>
</dbReference>
<feature type="domain" description="Acyl-CoA oxidase/dehydrogenase middle" evidence="14">
    <location>
        <begin position="136"/>
        <end position="225"/>
    </location>
</feature>
<dbReference type="InterPro" id="IPR013107">
    <property type="entry name" value="Acyl-CoA_DH_C"/>
</dbReference>